<evidence type="ECO:0000256" key="7">
    <source>
        <dbReference type="ARBA" id="ARBA00022679"/>
    </source>
</evidence>
<evidence type="ECO:0000256" key="10">
    <source>
        <dbReference type="ARBA" id="ARBA00022840"/>
    </source>
</evidence>
<keyword evidence="6 13" id="KW-0441">Lipid A biosynthesis</keyword>
<organism evidence="14 15">
    <name type="scientific">Limnobacter litoralis</name>
    <dbReference type="NCBI Taxonomy" id="481366"/>
    <lineage>
        <taxon>Bacteria</taxon>
        <taxon>Pseudomonadati</taxon>
        <taxon>Pseudomonadota</taxon>
        <taxon>Betaproteobacteria</taxon>
        <taxon>Burkholderiales</taxon>
        <taxon>Burkholderiaceae</taxon>
        <taxon>Limnobacter</taxon>
    </lineage>
</organism>
<evidence type="ECO:0000256" key="13">
    <source>
        <dbReference type="HAMAP-Rule" id="MF_00409"/>
    </source>
</evidence>
<evidence type="ECO:0000256" key="1">
    <source>
        <dbReference type="ARBA" id="ARBA00002274"/>
    </source>
</evidence>
<keyword evidence="7 13" id="KW-0808">Transferase</keyword>
<dbReference type="InterPro" id="IPR003758">
    <property type="entry name" value="LpxK"/>
</dbReference>
<keyword evidence="10 13" id="KW-0067">ATP-binding</keyword>
<evidence type="ECO:0000256" key="12">
    <source>
        <dbReference type="ARBA" id="ARBA00029757"/>
    </source>
</evidence>
<gene>
    <name evidence="13 14" type="primary">lpxK</name>
    <name evidence="14" type="ORF">GCM10007875_10650</name>
</gene>
<evidence type="ECO:0000256" key="9">
    <source>
        <dbReference type="ARBA" id="ARBA00022777"/>
    </source>
</evidence>
<evidence type="ECO:0000313" key="14">
    <source>
        <dbReference type="EMBL" id="GLR25977.1"/>
    </source>
</evidence>
<comment type="similarity">
    <text evidence="13">Belongs to the LpxK family.</text>
</comment>
<dbReference type="InterPro" id="IPR027417">
    <property type="entry name" value="P-loop_NTPase"/>
</dbReference>
<evidence type="ECO:0000256" key="11">
    <source>
        <dbReference type="ARBA" id="ARBA00023098"/>
    </source>
</evidence>
<evidence type="ECO:0000256" key="6">
    <source>
        <dbReference type="ARBA" id="ARBA00022556"/>
    </source>
</evidence>
<dbReference type="PANTHER" id="PTHR42724:SF1">
    <property type="entry name" value="TETRAACYLDISACCHARIDE 4'-KINASE, MITOCHONDRIAL-RELATED"/>
    <property type="match status" value="1"/>
</dbReference>
<feature type="binding site" evidence="13">
    <location>
        <begin position="71"/>
        <end position="78"/>
    </location>
    <ligand>
        <name>ATP</name>
        <dbReference type="ChEBI" id="CHEBI:30616"/>
    </ligand>
</feature>
<dbReference type="EMBL" id="BSOJ01000010">
    <property type="protein sequence ID" value="GLR25977.1"/>
    <property type="molecule type" value="Genomic_DNA"/>
</dbReference>
<keyword evidence="15" id="KW-1185">Reference proteome</keyword>
<keyword evidence="11 13" id="KW-0443">Lipid metabolism</keyword>
<keyword evidence="5 13" id="KW-0444">Lipid biosynthesis</keyword>
<keyword evidence="9 13" id="KW-0418">Kinase</keyword>
<comment type="caution">
    <text evidence="14">The sequence shown here is derived from an EMBL/GenBank/DDBJ whole genome shotgun (WGS) entry which is preliminary data.</text>
</comment>
<evidence type="ECO:0000256" key="5">
    <source>
        <dbReference type="ARBA" id="ARBA00022516"/>
    </source>
</evidence>
<dbReference type="SUPFAM" id="SSF52540">
    <property type="entry name" value="P-loop containing nucleoside triphosphate hydrolases"/>
    <property type="match status" value="1"/>
</dbReference>
<dbReference type="PANTHER" id="PTHR42724">
    <property type="entry name" value="TETRAACYLDISACCHARIDE 4'-KINASE"/>
    <property type="match status" value="1"/>
</dbReference>
<evidence type="ECO:0000256" key="4">
    <source>
        <dbReference type="ARBA" id="ARBA00016436"/>
    </source>
</evidence>
<dbReference type="EC" id="2.7.1.130" evidence="3 13"/>
<comment type="function">
    <text evidence="1 13">Transfers the gamma-phosphate of ATP to the 4'-position of a tetraacyldisaccharide 1-phosphate intermediate (termed DS-1-P) to form tetraacyldisaccharide 1,4'-bis-phosphate (lipid IVA).</text>
</comment>
<name>A0ABQ5YPD8_9BURK</name>
<reference evidence="15" key="1">
    <citation type="journal article" date="2019" name="Int. J. Syst. Evol. Microbiol.">
        <title>The Global Catalogue of Microorganisms (GCM) 10K type strain sequencing project: providing services to taxonomists for standard genome sequencing and annotation.</title>
        <authorList>
            <consortium name="The Broad Institute Genomics Platform"/>
            <consortium name="The Broad Institute Genome Sequencing Center for Infectious Disease"/>
            <person name="Wu L."/>
            <person name="Ma J."/>
        </authorList>
    </citation>
    <scope>NUCLEOTIDE SEQUENCE [LARGE SCALE GENOMIC DNA]</scope>
    <source>
        <strain evidence="15">NBRC 105857</strain>
    </source>
</reference>
<evidence type="ECO:0000313" key="15">
    <source>
        <dbReference type="Proteomes" id="UP001156664"/>
    </source>
</evidence>
<dbReference type="Pfam" id="PF02606">
    <property type="entry name" value="LpxK"/>
    <property type="match status" value="1"/>
</dbReference>
<evidence type="ECO:0000256" key="8">
    <source>
        <dbReference type="ARBA" id="ARBA00022741"/>
    </source>
</evidence>
<evidence type="ECO:0000256" key="3">
    <source>
        <dbReference type="ARBA" id="ARBA00012071"/>
    </source>
</evidence>
<proteinExistence type="inferred from homology"/>
<keyword evidence="8 13" id="KW-0547">Nucleotide-binding</keyword>
<dbReference type="NCBIfam" id="TIGR00682">
    <property type="entry name" value="lpxK"/>
    <property type="match status" value="1"/>
</dbReference>
<evidence type="ECO:0000256" key="2">
    <source>
        <dbReference type="ARBA" id="ARBA00004870"/>
    </source>
</evidence>
<comment type="pathway">
    <text evidence="2 13">Glycolipid biosynthesis; lipid IV(A) biosynthesis; lipid IV(A) from (3R)-3-hydroxytetradecanoyl-[acyl-carrier-protein] and UDP-N-acetyl-alpha-D-glucosamine: step 6/6.</text>
</comment>
<dbReference type="HAMAP" id="MF_00409">
    <property type="entry name" value="LpxK"/>
    <property type="match status" value="1"/>
</dbReference>
<dbReference type="Proteomes" id="UP001156664">
    <property type="component" value="Unassembled WGS sequence"/>
</dbReference>
<accession>A0ABQ5YPD8</accession>
<dbReference type="RefSeq" id="WP_284280441.1">
    <property type="nucleotide sequence ID" value="NZ_BSOJ01000010.1"/>
</dbReference>
<comment type="catalytic activity">
    <reaction evidence="13">
        <text>a lipid A disaccharide + ATP = a lipid IVA + ADP + H(+)</text>
        <dbReference type="Rhea" id="RHEA:67840"/>
        <dbReference type="ChEBI" id="CHEBI:15378"/>
        <dbReference type="ChEBI" id="CHEBI:30616"/>
        <dbReference type="ChEBI" id="CHEBI:176343"/>
        <dbReference type="ChEBI" id="CHEBI:176425"/>
        <dbReference type="ChEBI" id="CHEBI:456216"/>
        <dbReference type="EC" id="2.7.1.130"/>
    </reaction>
</comment>
<sequence length="356" mass="38670">MSRIAHLSARLEARLTRLWFGKASPSGLEAVVLRTLEWIYSTLRDKTHQTEKAIASRQAVSPPVLVIGNLIAGGAGKTPLVTAVCKHVTQLGLPVGIVTRGYGRHSQELLLLKAGDPVDVAMTGDEAALLHATTGCPIAIGADRQAAAELLREKIPGLRLIVSDDGLQHHKLLRSHEWVAFDQRGAGNHHLLPAGPLREPLARLNSVEFVICTQGDCQSLARQLDLKADSQWVEVQVNILRFVNLSSQATLSIEAAKLQFADQKVLVMTGLGNPDKFFDSARRVLNKDLPTLALPDHFDYPADFCSGLSADVLVVTAKDAVKLDPLDARIWVAEAEAQLPRTLTQALEDYVGYSTD</sequence>
<protein>
    <recommendedName>
        <fullName evidence="4 13">Tetraacyldisaccharide 4'-kinase</fullName>
        <ecNumber evidence="3 13">2.7.1.130</ecNumber>
    </recommendedName>
    <alternativeName>
        <fullName evidence="12 13">Lipid A 4'-kinase</fullName>
    </alternativeName>
</protein>